<evidence type="ECO:0000313" key="2">
    <source>
        <dbReference type="EMBL" id="KAL0392334.1"/>
    </source>
</evidence>
<comment type="caution">
    <text evidence="2">The sequence shown here is derived from an EMBL/GenBank/DDBJ whole genome shotgun (WGS) entry which is preliminary data.</text>
</comment>
<feature type="region of interest" description="Disordered" evidence="1">
    <location>
        <begin position="86"/>
        <end position="109"/>
    </location>
</feature>
<sequence length="109" mass="11947">MKTSSSWVDCGCVPLTCGRSLVGGHGKFDLSGSERRMSLGEKWAPAIGVGADHFLQWRRWQHLLSRPVGCWFGGIESDGIHRREDGPFHQIEISPAPPWGSGGTEMKKG</sequence>
<dbReference type="EMBL" id="JACGWJ010000010">
    <property type="protein sequence ID" value="KAL0392334.1"/>
    <property type="molecule type" value="Genomic_DNA"/>
</dbReference>
<reference evidence="2" key="1">
    <citation type="submission" date="2020-06" db="EMBL/GenBank/DDBJ databases">
        <authorList>
            <person name="Li T."/>
            <person name="Hu X."/>
            <person name="Zhang T."/>
            <person name="Song X."/>
            <person name="Zhang H."/>
            <person name="Dai N."/>
            <person name="Sheng W."/>
            <person name="Hou X."/>
            <person name="Wei L."/>
        </authorList>
    </citation>
    <scope>NUCLEOTIDE SEQUENCE</scope>
    <source>
        <strain evidence="2">G02</strain>
        <tissue evidence="2">Leaf</tissue>
    </source>
</reference>
<gene>
    <name evidence="2" type="ORF">Sradi_2456200</name>
</gene>
<accession>A0AAW2SIN2</accession>
<reference evidence="2" key="2">
    <citation type="journal article" date="2024" name="Plant">
        <title>Genomic evolution and insights into agronomic trait innovations of Sesamum species.</title>
        <authorList>
            <person name="Miao H."/>
            <person name="Wang L."/>
            <person name="Qu L."/>
            <person name="Liu H."/>
            <person name="Sun Y."/>
            <person name="Le M."/>
            <person name="Wang Q."/>
            <person name="Wei S."/>
            <person name="Zheng Y."/>
            <person name="Lin W."/>
            <person name="Duan Y."/>
            <person name="Cao H."/>
            <person name="Xiong S."/>
            <person name="Wang X."/>
            <person name="Wei L."/>
            <person name="Li C."/>
            <person name="Ma Q."/>
            <person name="Ju M."/>
            <person name="Zhao R."/>
            <person name="Li G."/>
            <person name="Mu C."/>
            <person name="Tian Q."/>
            <person name="Mei H."/>
            <person name="Zhang T."/>
            <person name="Gao T."/>
            <person name="Zhang H."/>
        </authorList>
    </citation>
    <scope>NUCLEOTIDE SEQUENCE</scope>
    <source>
        <strain evidence="2">G02</strain>
    </source>
</reference>
<organism evidence="2">
    <name type="scientific">Sesamum radiatum</name>
    <name type="common">Black benniseed</name>
    <dbReference type="NCBI Taxonomy" id="300843"/>
    <lineage>
        <taxon>Eukaryota</taxon>
        <taxon>Viridiplantae</taxon>
        <taxon>Streptophyta</taxon>
        <taxon>Embryophyta</taxon>
        <taxon>Tracheophyta</taxon>
        <taxon>Spermatophyta</taxon>
        <taxon>Magnoliopsida</taxon>
        <taxon>eudicotyledons</taxon>
        <taxon>Gunneridae</taxon>
        <taxon>Pentapetalae</taxon>
        <taxon>asterids</taxon>
        <taxon>lamiids</taxon>
        <taxon>Lamiales</taxon>
        <taxon>Pedaliaceae</taxon>
        <taxon>Sesamum</taxon>
    </lineage>
</organism>
<name>A0AAW2SIN2_SESRA</name>
<dbReference type="AlphaFoldDB" id="A0AAW2SIN2"/>
<protein>
    <submittedName>
        <fullName evidence="2">Uncharacterized protein</fullName>
    </submittedName>
</protein>
<proteinExistence type="predicted"/>
<evidence type="ECO:0000256" key="1">
    <source>
        <dbReference type="SAM" id="MobiDB-lite"/>
    </source>
</evidence>